<accession>A0A645C3N3</accession>
<comment type="caution">
    <text evidence="1">The sequence shown here is derived from an EMBL/GenBank/DDBJ whole genome shotgun (WGS) entry which is preliminary data.</text>
</comment>
<gene>
    <name evidence="1" type="ORF">SDC9_119212</name>
</gene>
<sequence length="261" mass="27467">MHQTARLAATGCVDGVQLRAAIAAERHGQRAAIGRPGRGAVGAAEVGDQATLTSGHILHVHNGLARLERHIGHLRARWRPGGRDDWFGAGKRQLCVLAIGVGHPQRVAARALGDVGNAGGKHAALAGQLFVDEVRNAVRHQAQIGLRDHVALATEVLTLDHIPQAETHVKAAIAQAVDAAHGQRLCGARAPQSQIGTGRFIELHAGRIHADEHAAAFQVSLDDRGNLLGGLRLATERSDGDGPLLHTDAGDLNLELRQSGQ</sequence>
<dbReference type="AlphaFoldDB" id="A0A645C3N3"/>
<dbReference type="EMBL" id="VSSQ01024622">
    <property type="protein sequence ID" value="MPM72239.1"/>
    <property type="molecule type" value="Genomic_DNA"/>
</dbReference>
<evidence type="ECO:0000313" key="1">
    <source>
        <dbReference type="EMBL" id="MPM72239.1"/>
    </source>
</evidence>
<proteinExistence type="predicted"/>
<reference evidence="1" key="1">
    <citation type="submission" date="2019-08" db="EMBL/GenBank/DDBJ databases">
        <authorList>
            <person name="Kucharzyk K."/>
            <person name="Murdoch R.W."/>
            <person name="Higgins S."/>
            <person name="Loffler F."/>
        </authorList>
    </citation>
    <scope>NUCLEOTIDE SEQUENCE</scope>
</reference>
<protein>
    <submittedName>
        <fullName evidence="1">Uncharacterized protein</fullName>
    </submittedName>
</protein>
<name>A0A645C3N3_9ZZZZ</name>
<organism evidence="1">
    <name type="scientific">bioreactor metagenome</name>
    <dbReference type="NCBI Taxonomy" id="1076179"/>
    <lineage>
        <taxon>unclassified sequences</taxon>
        <taxon>metagenomes</taxon>
        <taxon>ecological metagenomes</taxon>
    </lineage>
</organism>